<proteinExistence type="predicted"/>
<dbReference type="Proteomes" id="UP000195570">
    <property type="component" value="Unassembled WGS sequence"/>
</dbReference>
<protein>
    <submittedName>
        <fullName evidence="3">Trypanosomal VSG domain containing protein, putative</fullName>
    </submittedName>
</protein>
<sequence length="154" mass="17056">MMTQRICEAQTIFFVAAVFMALFVIDKTEEAQGDDSDNGPEFNAMCRLLRLLQKGFNEAETPITQELAEVYKDISGAHVLASSSESAVKKAIENKDFDLSSQSIPIRATAVGKAAAAPVNKTYATATNIKKQRKKQPKREPTKQKKPTNYLSKR</sequence>
<evidence type="ECO:0000313" key="4">
    <source>
        <dbReference type="Proteomes" id="UP000195570"/>
    </source>
</evidence>
<accession>A0A1G4IL03</accession>
<feature type="signal peptide" evidence="2">
    <location>
        <begin position="1"/>
        <end position="33"/>
    </location>
</feature>
<dbReference type="GeneID" id="92378729"/>
<evidence type="ECO:0000256" key="2">
    <source>
        <dbReference type="SAM" id="SignalP"/>
    </source>
</evidence>
<evidence type="ECO:0000256" key="1">
    <source>
        <dbReference type="SAM" id="MobiDB-lite"/>
    </source>
</evidence>
<dbReference type="RefSeq" id="XP_067083516.1">
    <property type="nucleotide sequence ID" value="XM_067227415.1"/>
</dbReference>
<name>A0A1G4IL03_TRYEQ</name>
<keyword evidence="2" id="KW-0732">Signal</keyword>
<dbReference type="VEuPathDB" id="TriTrypDB:TEOVI_000478900"/>
<gene>
    <name evidence="3" type="ORF">TEOVI_000478900</name>
</gene>
<feature type="chain" id="PRO_5009235711" evidence="2">
    <location>
        <begin position="34"/>
        <end position="154"/>
    </location>
</feature>
<evidence type="ECO:0000313" key="3">
    <source>
        <dbReference type="EMBL" id="SCU73102.1"/>
    </source>
</evidence>
<organism evidence="3 4">
    <name type="scientific">Trypanosoma equiperdum</name>
    <dbReference type="NCBI Taxonomy" id="5694"/>
    <lineage>
        <taxon>Eukaryota</taxon>
        <taxon>Discoba</taxon>
        <taxon>Euglenozoa</taxon>
        <taxon>Kinetoplastea</taxon>
        <taxon>Metakinetoplastina</taxon>
        <taxon>Trypanosomatida</taxon>
        <taxon>Trypanosomatidae</taxon>
        <taxon>Trypanosoma</taxon>
    </lineage>
</organism>
<dbReference type="EMBL" id="CZPT02001991">
    <property type="protein sequence ID" value="SCU73102.1"/>
    <property type="molecule type" value="Genomic_DNA"/>
</dbReference>
<dbReference type="AlphaFoldDB" id="A0A1G4IL03"/>
<feature type="region of interest" description="Disordered" evidence="1">
    <location>
        <begin position="124"/>
        <end position="154"/>
    </location>
</feature>
<keyword evidence="4" id="KW-1185">Reference proteome</keyword>
<reference evidence="3" key="1">
    <citation type="submission" date="2016-09" db="EMBL/GenBank/DDBJ databases">
        <authorList>
            <person name="Hebert L."/>
            <person name="Moumen B."/>
        </authorList>
    </citation>
    <scope>NUCLEOTIDE SEQUENCE [LARGE SCALE GENOMIC DNA]</scope>
    <source>
        <strain evidence="3">OVI</strain>
    </source>
</reference>
<comment type="caution">
    <text evidence="3">The sequence shown here is derived from an EMBL/GenBank/DDBJ whole genome shotgun (WGS) entry which is preliminary data.</text>
</comment>